<organism evidence="1 2">
    <name type="scientific">Terrihabitans rhizophilus</name>
    <dbReference type="NCBI Taxonomy" id="3092662"/>
    <lineage>
        <taxon>Bacteria</taxon>
        <taxon>Pseudomonadati</taxon>
        <taxon>Pseudomonadota</taxon>
        <taxon>Alphaproteobacteria</taxon>
        <taxon>Hyphomicrobiales</taxon>
        <taxon>Terrihabitans</taxon>
    </lineage>
</organism>
<accession>A0ABU4RQS5</accession>
<dbReference type="Proteomes" id="UP001274321">
    <property type="component" value="Unassembled WGS sequence"/>
</dbReference>
<sequence length="67" mass="7346">MAAPKTLSKFSITSKGEEFLLRIESEGGEALELTASYDQLDVLADQIDELLDADEDVLEVEADEEAK</sequence>
<gene>
    <name evidence="1" type="ORF">SCD90_14135</name>
</gene>
<name>A0ABU4RQS5_9HYPH</name>
<comment type="caution">
    <text evidence="1">The sequence shown here is derived from an EMBL/GenBank/DDBJ whole genome shotgun (WGS) entry which is preliminary data.</text>
</comment>
<reference evidence="1 2" key="1">
    <citation type="submission" date="2023-11" db="EMBL/GenBank/DDBJ databases">
        <authorList>
            <person name="Bao R."/>
        </authorList>
    </citation>
    <scope>NUCLEOTIDE SEQUENCE [LARGE SCALE GENOMIC DNA]</scope>
    <source>
        <strain evidence="1 2">PJ23</strain>
    </source>
</reference>
<evidence type="ECO:0000313" key="2">
    <source>
        <dbReference type="Proteomes" id="UP001274321"/>
    </source>
</evidence>
<dbReference type="RefSeq" id="WP_319845335.1">
    <property type="nucleotide sequence ID" value="NZ_JAXAFJ010000010.1"/>
</dbReference>
<protein>
    <submittedName>
        <fullName evidence="1">Uncharacterized protein</fullName>
    </submittedName>
</protein>
<keyword evidence="2" id="KW-1185">Reference proteome</keyword>
<evidence type="ECO:0000313" key="1">
    <source>
        <dbReference type="EMBL" id="MDX6807207.1"/>
    </source>
</evidence>
<proteinExistence type="predicted"/>
<dbReference type="EMBL" id="JAXAFJ010000010">
    <property type="protein sequence ID" value="MDX6807207.1"/>
    <property type="molecule type" value="Genomic_DNA"/>
</dbReference>